<dbReference type="Pfam" id="PF11915">
    <property type="entry name" value="DUF3433"/>
    <property type="match status" value="2"/>
</dbReference>
<evidence type="ECO:0000313" key="4">
    <source>
        <dbReference type="Proteomes" id="UP001172101"/>
    </source>
</evidence>
<keyword evidence="2" id="KW-1133">Transmembrane helix</keyword>
<dbReference type="RefSeq" id="XP_060297846.1">
    <property type="nucleotide sequence ID" value="XM_060439631.1"/>
</dbReference>
<comment type="caution">
    <text evidence="3">The sequence shown here is derived from an EMBL/GenBank/DDBJ whole genome shotgun (WGS) entry which is preliminary data.</text>
</comment>
<proteinExistence type="predicted"/>
<evidence type="ECO:0000313" key="3">
    <source>
        <dbReference type="EMBL" id="KAK0721922.1"/>
    </source>
</evidence>
<dbReference type="PANTHER" id="PTHR37544">
    <property type="entry name" value="SPRAY-RELATED"/>
    <property type="match status" value="1"/>
</dbReference>
<dbReference type="Proteomes" id="UP001172101">
    <property type="component" value="Unassembled WGS sequence"/>
</dbReference>
<evidence type="ECO:0000256" key="1">
    <source>
        <dbReference type="SAM" id="MobiDB-lite"/>
    </source>
</evidence>
<feature type="transmembrane region" description="Helical" evidence="2">
    <location>
        <begin position="531"/>
        <end position="554"/>
    </location>
</feature>
<feature type="transmembrane region" description="Helical" evidence="2">
    <location>
        <begin position="129"/>
        <end position="150"/>
    </location>
</feature>
<keyword evidence="2" id="KW-0812">Transmembrane</keyword>
<keyword evidence="2" id="KW-0472">Membrane</keyword>
<dbReference type="GeneID" id="85322901"/>
<accession>A0AA40ATV2</accession>
<sequence>MNLGFQQRWKIPTIALRATKQHHLAPPLLRSPYSRVKMLGLSALYVYSCRHSGIIFVAHKYHQLWKYGPNSVLALDIGLWVQVEYRRKQLTAWEMLLSKTTDTSGSLKIDYFSNMNIVSLFSSAKRKHWGVSLSILGTLLLGLYVAAYVAKSLRQNRTLLAYPVGTTRSVAFQPLKLPIQVHDFEEFRVGSMQYVTAVVDYLSPASVSHLKGVTADGLANYNRYTANAYTDNGPCDDRVLVLLPQDCRPPNQSEADITVALVNCVARDSHGRATMRFENTENGSPPDILSREESQRENGGNTPYGNGLLFSTFTAFDHYRGVDLINESKNITDPLVAKQVLEEFYCPLAIQIFRVTSFTDANETISGVVDAIVQRLTVQQFAFWVVVVLLALVSAACTILMPHSTCGNHARSWLPRDPAALAGTVVLLGVYRDVTGIVRGGRAARTELLEYYTKKCREKKWWRPWGTTQMSKWIAIGLRLMVDDLELNLRLLEPFVALRRGGPTALGAFFNNYFFGLLPRRLWALFRARRFILAAVASGAISMPLSAIVVGDLFTLSDDPSVRESGHLLQMDGFDEFVTHNWTSVFAQETLLSSGWGSGMFNPDAFNLLPLEDFTTELLVIPRFELPPEGWATSASLVSVSTSVSRWRLNCTFIDSQCSEITIPLESDNSNYIGQHFLNEYQQEPLCPYLELGQRRVNFRLSSLGIANITMDPDSPKRSIQPYAVSRHLTFWQNTLFSLNNVSSPMVLPNGVSAVFRDITSTTVPGHISVDELRASEFVSRSRVMAALEARWQKGMAAITRHNLTTTEGYVPPKRVEASLLDYHQRWVIQNEGSTRILQGIFALTLACLAIGFAFGPKDLDRILPFPPTSIGAILFLLEGSKILGEVPQEEELLNGGEKNEPKTRAGCGIIPQGAEALRDSEFRIKVFEAPGREYFLKEWEISHEDTNEENPEGSSVGERVYRIDFEEGTSSKC</sequence>
<protein>
    <submittedName>
        <fullName evidence="3">Uncharacterized protein</fullName>
    </submittedName>
</protein>
<evidence type="ECO:0000256" key="2">
    <source>
        <dbReference type="SAM" id="Phobius"/>
    </source>
</evidence>
<dbReference type="PANTHER" id="PTHR37544:SF3">
    <property type="entry name" value="SPRAY"/>
    <property type="match status" value="1"/>
</dbReference>
<dbReference type="AlphaFoldDB" id="A0AA40ATV2"/>
<feature type="region of interest" description="Disordered" evidence="1">
    <location>
        <begin position="275"/>
        <end position="302"/>
    </location>
</feature>
<dbReference type="InterPro" id="IPR021840">
    <property type="entry name" value="DUF3433"/>
</dbReference>
<gene>
    <name evidence="3" type="ORF">B0T26DRAFT_673687</name>
</gene>
<name>A0AA40ATV2_9PEZI</name>
<keyword evidence="4" id="KW-1185">Reference proteome</keyword>
<organism evidence="3 4">
    <name type="scientific">Lasiosphaeria miniovina</name>
    <dbReference type="NCBI Taxonomy" id="1954250"/>
    <lineage>
        <taxon>Eukaryota</taxon>
        <taxon>Fungi</taxon>
        <taxon>Dikarya</taxon>
        <taxon>Ascomycota</taxon>
        <taxon>Pezizomycotina</taxon>
        <taxon>Sordariomycetes</taxon>
        <taxon>Sordariomycetidae</taxon>
        <taxon>Sordariales</taxon>
        <taxon>Lasiosphaeriaceae</taxon>
        <taxon>Lasiosphaeria</taxon>
    </lineage>
</organism>
<dbReference type="EMBL" id="JAUIRO010000003">
    <property type="protein sequence ID" value="KAK0721922.1"/>
    <property type="molecule type" value="Genomic_DNA"/>
</dbReference>
<reference evidence="3" key="1">
    <citation type="submission" date="2023-06" db="EMBL/GenBank/DDBJ databases">
        <title>Genome-scale phylogeny and comparative genomics of the fungal order Sordariales.</title>
        <authorList>
            <consortium name="Lawrence Berkeley National Laboratory"/>
            <person name="Hensen N."/>
            <person name="Bonometti L."/>
            <person name="Westerberg I."/>
            <person name="Brannstrom I.O."/>
            <person name="Guillou S."/>
            <person name="Cros-Aarteil S."/>
            <person name="Calhoun S."/>
            <person name="Haridas S."/>
            <person name="Kuo A."/>
            <person name="Mondo S."/>
            <person name="Pangilinan J."/>
            <person name="Riley R."/>
            <person name="LaButti K."/>
            <person name="Andreopoulos B."/>
            <person name="Lipzen A."/>
            <person name="Chen C."/>
            <person name="Yanf M."/>
            <person name="Daum C."/>
            <person name="Ng V."/>
            <person name="Clum A."/>
            <person name="Steindorff A."/>
            <person name="Ohm R."/>
            <person name="Martin F."/>
            <person name="Silar P."/>
            <person name="Natvig D."/>
            <person name="Lalanne C."/>
            <person name="Gautier V."/>
            <person name="Ament-velasquez S.L."/>
            <person name="Kruys A."/>
            <person name="Hutchinson M.I."/>
            <person name="Powell A.J."/>
            <person name="Barry K."/>
            <person name="Miller A.N."/>
            <person name="Grigoriev I.V."/>
            <person name="Debuchy R."/>
            <person name="Gladieux P."/>
            <person name="Thoren M.H."/>
            <person name="Johannesson H."/>
        </authorList>
    </citation>
    <scope>NUCLEOTIDE SEQUENCE</scope>
    <source>
        <strain evidence="3">SMH2392-1A</strain>
    </source>
</reference>
<feature type="transmembrane region" description="Helical" evidence="2">
    <location>
        <begin position="381"/>
        <end position="401"/>
    </location>
</feature>